<dbReference type="AlphaFoldDB" id="A0A254N952"/>
<sequence length="128" mass="13782">MRMAEMNRVVGLAGTARLLGCGSIVKGGASHAAAIGQLYGATPARLVGLAPHQVRRGGDLHMSLLGCEFSRPWLLTAEPHYVVGERYVINYPALSGWSKTSAFELQTYDTGAIKVSVQPRHVDPLRQP</sequence>
<evidence type="ECO:0000313" key="2">
    <source>
        <dbReference type="Proteomes" id="UP000197446"/>
    </source>
</evidence>
<gene>
    <name evidence="1" type="ORF">CDO81_23055</name>
</gene>
<dbReference type="Proteomes" id="UP000197446">
    <property type="component" value="Unassembled WGS sequence"/>
</dbReference>
<comment type="caution">
    <text evidence="1">The sequence shown here is derived from an EMBL/GenBank/DDBJ whole genome shotgun (WGS) entry which is preliminary data.</text>
</comment>
<name>A0A254N952_9BURK</name>
<keyword evidence="2" id="KW-1185">Reference proteome</keyword>
<dbReference type="EMBL" id="NISI01000013">
    <property type="protein sequence ID" value="OWR01653.1"/>
    <property type="molecule type" value="Genomic_DNA"/>
</dbReference>
<accession>A0A254N952</accession>
<evidence type="ECO:0000313" key="1">
    <source>
        <dbReference type="EMBL" id="OWR01653.1"/>
    </source>
</evidence>
<protein>
    <submittedName>
        <fullName evidence="1">Uncharacterized protein</fullName>
    </submittedName>
</protein>
<organism evidence="1 2">
    <name type="scientific">Roseateles puraquae</name>
    <dbReference type="NCBI Taxonomy" id="431059"/>
    <lineage>
        <taxon>Bacteria</taxon>
        <taxon>Pseudomonadati</taxon>
        <taxon>Pseudomonadota</taxon>
        <taxon>Betaproteobacteria</taxon>
        <taxon>Burkholderiales</taxon>
        <taxon>Sphaerotilaceae</taxon>
        <taxon>Roseateles</taxon>
    </lineage>
</organism>
<reference evidence="1 2" key="1">
    <citation type="journal article" date="2007" name="Int. J. Syst. Evol. Microbiol.">
        <title>Description of Pelomonas aquatica sp. nov. and Pelomonas puraquae sp. nov., isolated from industrial and haemodialysis water.</title>
        <authorList>
            <person name="Gomila M."/>
            <person name="Bowien B."/>
            <person name="Falsen E."/>
            <person name="Moore E.R."/>
            <person name="Lalucat J."/>
        </authorList>
    </citation>
    <scope>NUCLEOTIDE SEQUENCE [LARGE SCALE GENOMIC DNA]</scope>
    <source>
        <strain evidence="1 2">CCUG 52769</strain>
    </source>
</reference>
<proteinExistence type="predicted"/>